<protein>
    <submittedName>
        <fullName evidence="3">Uncharacterized protein</fullName>
    </submittedName>
</protein>
<feature type="transmembrane region" description="Helical" evidence="2">
    <location>
        <begin position="187"/>
        <end position="204"/>
    </location>
</feature>
<feature type="region of interest" description="Disordered" evidence="1">
    <location>
        <begin position="441"/>
        <end position="510"/>
    </location>
</feature>
<evidence type="ECO:0000313" key="3">
    <source>
        <dbReference type="EMBL" id="RKU41789.1"/>
    </source>
</evidence>
<accession>A0A420Y1S4</accession>
<comment type="caution">
    <text evidence="3">The sequence shown here is derived from an EMBL/GenBank/DDBJ whole genome shotgun (WGS) entry which is preliminary data.</text>
</comment>
<keyword evidence="2" id="KW-0472">Membrane</keyword>
<reference evidence="3 4" key="1">
    <citation type="submission" date="2018-08" db="EMBL/GenBank/DDBJ databases">
        <title>Draft genome of the lignicolous fungus Coniochaeta pulveracea.</title>
        <authorList>
            <person name="Borstlap C.J."/>
            <person name="De Witt R.N."/>
            <person name="Botha A."/>
            <person name="Volschenk H."/>
        </authorList>
    </citation>
    <scope>NUCLEOTIDE SEQUENCE [LARGE SCALE GENOMIC DNA]</scope>
    <source>
        <strain evidence="3 4">CAB683</strain>
    </source>
</reference>
<organism evidence="3 4">
    <name type="scientific">Coniochaeta pulveracea</name>
    <dbReference type="NCBI Taxonomy" id="177199"/>
    <lineage>
        <taxon>Eukaryota</taxon>
        <taxon>Fungi</taxon>
        <taxon>Dikarya</taxon>
        <taxon>Ascomycota</taxon>
        <taxon>Pezizomycotina</taxon>
        <taxon>Sordariomycetes</taxon>
        <taxon>Sordariomycetidae</taxon>
        <taxon>Coniochaetales</taxon>
        <taxon>Coniochaetaceae</taxon>
        <taxon>Coniochaeta</taxon>
    </lineage>
</organism>
<keyword evidence="4" id="KW-1185">Reference proteome</keyword>
<sequence length="541" mass="61203">MAPVVLEYETKYTPIYTTIAHLVAAIYLTYTVSLSLYQAYHAIRPAAHTRERKHKRHLLVPIFGGLALLALSSDIYHKLSYLTVSYKVWAHQRGVVVPPSFFVTTTNGSERAPLYLSRWLTDTPIYLDAAEIVSEKARRYWWGNQRALATVAWSMLLAIEGRRRKIPYLWAYMALAQLVNLSFAQNLFYVALLLAPAPVEYGIWSERSRIKRAFNWAFPHKPQNWFPKPWIFTAVLTVNYIVQYMFSFMAGAPAFSNFAILSRLLTFAPVAIPRIIPQSWGTIHRHPHDAYPTYTKLFRRIAVSSALLFTKATLTGLWYNLPDSHKHRHSIHIPFDTERRTNWERTTSAAGKILGSMSDHPIVALVGWDVIISIVSLGLWAAVRAMKVEDILVSCVPYYRTDNTTSPEAVVKSLVEDGKQEQLDQQPYTLRRRGLRTRAGILDVSSSKEADDESPLPKKRGRPRKTRTDPDQEQEQELLEPEHPDDETYVPPPEVEAEVAEGDQLEAEDEWESAALAWGVTALAGLGAASAGVFGGECIAR</sequence>
<feature type="transmembrane region" description="Helical" evidence="2">
    <location>
        <begin position="58"/>
        <end position="76"/>
    </location>
</feature>
<dbReference type="Proteomes" id="UP000275385">
    <property type="component" value="Unassembled WGS sequence"/>
</dbReference>
<proteinExistence type="predicted"/>
<feature type="transmembrane region" description="Helical" evidence="2">
    <location>
        <begin position="362"/>
        <end position="383"/>
    </location>
</feature>
<keyword evidence="2" id="KW-1133">Transmembrane helix</keyword>
<feature type="transmembrane region" description="Helical" evidence="2">
    <location>
        <begin position="297"/>
        <end position="319"/>
    </location>
</feature>
<feature type="transmembrane region" description="Helical" evidence="2">
    <location>
        <begin position="258"/>
        <end position="276"/>
    </location>
</feature>
<feature type="compositionally biased region" description="Acidic residues" evidence="1">
    <location>
        <begin position="495"/>
        <end position="510"/>
    </location>
</feature>
<feature type="transmembrane region" description="Helical" evidence="2">
    <location>
        <begin position="225"/>
        <end position="246"/>
    </location>
</feature>
<dbReference type="OrthoDB" id="2126185at2759"/>
<feature type="compositionally biased region" description="Acidic residues" evidence="1">
    <location>
        <begin position="471"/>
        <end position="488"/>
    </location>
</feature>
<name>A0A420Y1S4_9PEZI</name>
<keyword evidence="2" id="KW-0812">Transmembrane</keyword>
<feature type="transmembrane region" description="Helical" evidence="2">
    <location>
        <begin position="15"/>
        <end position="37"/>
    </location>
</feature>
<dbReference type="AlphaFoldDB" id="A0A420Y1S4"/>
<evidence type="ECO:0000313" key="4">
    <source>
        <dbReference type="Proteomes" id="UP000275385"/>
    </source>
</evidence>
<evidence type="ECO:0000256" key="1">
    <source>
        <dbReference type="SAM" id="MobiDB-lite"/>
    </source>
</evidence>
<evidence type="ECO:0000256" key="2">
    <source>
        <dbReference type="SAM" id="Phobius"/>
    </source>
</evidence>
<gene>
    <name evidence="3" type="ORF">DL546_005207</name>
</gene>
<dbReference type="EMBL" id="QVQW01000068">
    <property type="protein sequence ID" value="RKU41789.1"/>
    <property type="molecule type" value="Genomic_DNA"/>
</dbReference>